<dbReference type="EMBL" id="JBHTJO010000001">
    <property type="protein sequence ID" value="MFD0986450.1"/>
    <property type="molecule type" value="Genomic_DNA"/>
</dbReference>
<gene>
    <name evidence="2" type="ORF">ACFQ2F_05000</name>
</gene>
<sequence length="111" mass="12182">MSKKASPSKPEQASMPLHPYLVMAVAIVLPGVGQLLNNQPQRALTMLFFMILLGMVTMHTAAPDASFIGRYAGGLAIYSLSVLDAYRWARLRWEIARKEREDGAPNAPARA</sequence>
<keyword evidence="3" id="KW-1185">Reference proteome</keyword>
<reference evidence="3" key="1">
    <citation type="journal article" date="2019" name="Int. J. Syst. Evol. Microbiol.">
        <title>The Global Catalogue of Microorganisms (GCM) 10K type strain sequencing project: providing services to taxonomists for standard genome sequencing and annotation.</title>
        <authorList>
            <consortium name="The Broad Institute Genomics Platform"/>
            <consortium name="The Broad Institute Genome Sequencing Center for Infectious Disease"/>
            <person name="Wu L."/>
            <person name="Ma J."/>
        </authorList>
    </citation>
    <scope>NUCLEOTIDE SEQUENCE [LARGE SCALE GENOMIC DNA]</scope>
    <source>
        <strain evidence="3">CCUG 61697</strain>
    </source>
</reference>
<protein>
    <submittedName>
        <fullName evidence="2">Uncharacterized protein</fullName>
    </submittedName>
</protein>
<comment type="caution">
    <text evidence="2">The sequence shown here is derived from an EMBL/GenBank/DDBJ whole genome shotgun (WGS) entry which is preliminary data.</text>
</comment>
<organism evidence="2 3">
    <name type="scientific">Methyloligella solikamskensis</name>
    <dbReference type="NCBI Taxonomy" id="1177756"/>
    <lineage>
        <taxon>Bacteria</taxon>
        <taxon>Pseudomonadati</taxon>
        <taxon>Pseudomonadota</taxon>
        <taxon>Alphaproteobacteria</taxon>
        <taxon>Hyphomicrobiales</taxon>
        <taxon>Hyphomicrobiaceae</taxon>
        <taxon>Methyloligella</taxon>
    </lineage>
</organism>
<accession>A0ABW3J997</accession>
<feature type="transmembrane region" description="Helical" evidence="1">
    <location>
        <begin position="43"/>
        <end position="62"/>
    </location>
</feature>
<evidence type="ECO:0000313" key="2">
    <source>
        <dbReference type="EMBL" id="MFD0986450.1"/>
    </source>
</evidence>
<dbReference type="RefSeq" id="WP_379086604.1">
    <property type="nucleotide sequence ID" value="NZ_JBHTJO010000001.1"/>
</dbReference>
<evidence type="ECO:0000256" key="1">
    <source>
        <dbReference type="SAM" id="Phobius"/>
    </source>
</evidence>
<proteinExistence type="predicted"/>
<keyword evidence="1" id="KW-1133">Transmembrane helix</keyword>
<feature type="transmembrane region" description="Helical" evidence="1">
    <location>
        <begin position="20"/>
        <end position="36"/>
    </location>
</feature>
<dbReference type="Proteomes" id="UP001597102">
    <property type="component" value="Unassembled WGS sequence"/>
</dbReference>
<name>A0ABW3J997_9HYPH</name>
<feature type="transmembrane region" description="Helical" evidence="1">
    <location>
        <begin position="68"/>
        <end position="89"/>
    </location>
</feature>
<keyword evidence="1" id="KW-0472">Membrane</keyword>
<evidence type="ECO:0000313" key="3">
    <source>
        <dbReference type="Proteomes" id="UP001597102"/>
    </source>
</evidence>
<keyword evidence="1" id="KW-0812">Transmembrane</keyword>